<dbReference type="GO" id="GO:0070778">
    <property type="term" value="P:L-aspartate transmembrane transport"/>
    <property type="evidence" value="ECO:0007669"/>
    <property type="project" value="TreeGrafter"/>
</dbReference>
<dbReference type="PRINTS" id="PR00173">
    <property type="entry name" value="EDTRNSPORT"/>
</dbReference>
<dbReference type="SUPFAM" id="SSF118215">
    <property type="entry name" value="Proton glutamate symport protein"/>
    <property type="match status" value="1"/>
</dbReference>
<comment type="subcellular location">
    <subcellularLocation>
        <location evidence="1">Cell inner membrane</location>
        <topology evidence="1">Multi-pass membrane protein</topology>
    </subcellularLocation>
</comment>
<dbReference type="InterPro" id="IPR018107">
    <property type="entry name" value="Na-dicarboxylate_symporter_CS"/>
</dbReference>
<name>A0A3S2V917_9HYPH</name>
<dbReference type="GO" id="GO:0015366">
    <property type="term" value="F:malate:proton symporter activity"/>
    <property type="evidence" value="ECO:0007669"/>
    <property type="project" value="TreeGrafter"/>
</dbReference>
<evidence type="ECO:0000256" key="7">
    <source>
        <dbReference type="ARBA" id="ARBA00022989"/>
    </source>
</evidence>
<evidence type="ECO:0000256" key="5">
    <source>
        <dbReference type="ARBA" id="ARBA00022692"/>
    </source>
</evidence>
<dbReference type="Proteomes" id="UP000286997">
    <property type="component" value="Unassembled WGS sequence"/>
</dbReference>
<dbReference type="PROSITE" id="PS00714">
    <property type="entry name" value="NA_DICARBOXYL_SYMP_2"/>
    <property type="match status" value="1"/>
</dbReference>
<keyword evidence="7 9" id="KW-1133">Transmembrane helix</keyword>
<evidence type="ECO:0000256" key="2">
    <source>
        <dbReference type="ARBA" id="ARBA00006148"/>
    </source>
</evidence>
<dbReference type="PANTHER" id="PTHR42865">
    <property type="entry name" value="PROTON/GLUTAMATE-ASPARTATE SYMPORTER"/>
    <property type="match status" value="1"/>
</dbReference>
<evidence type="ECO:0000313" key="10">
    <source>
        <dbReference type="EMBL" id="RVU17385.1"/>
    </source>
</evidence>
<keyword evidence="3" id="KW-0813">Transport</keyword>
<dbReference type="PANTHER" id="PTHR42865:SF1">
    <property type="entry name" value="AEROBIC C4-DICARBOXYLATE TRANSPORT PROTEIN"/>
    <property type="match status" value="1"/>
</dbReference>
<dbReference type="AlphaFoldDB" id="A0A3S2V917"/>
<feature type="transmembrane region" description="Helical" evidence="9">
    <location>
        <begin position="202"/>
        <end position="227"/>
    </location>
</feature>
<dbReference type="InterPro" id="IPR001991">
    <property type="entry name" value="Na-dicarboxylate_symporter"/>
</dbReference>
<evidence type="ECO:0000256" key="1">
    <source>
        <dbReference type="ARBA" id="ARBA00004429"/>
    </source>
</evidence>
<gene>
    <name evidence="10" type="ORF">EOE48_13395</name>
</gene>
<sequence>MQHAASPTTAPAPAAAQPWYKVLYIQVLIAIALGVLLGYVAPDTAKSMKWMGDAFIALIKMMIAPIIFCTIVHGIASIGDLKKVGRVGLKALVYFEVVSSLALLIGVIVGEIVQPGAGFGADPSKLDASAVAGYASKAKADSTVAHFMAIIPKSFFDALAGGDLLQVLLVAILTGVVITGLGERGKPAVHAIDVAGEIFFRIIGMIVKLAPIGAFGAMAFTIGQYGIGKLGNLAGLVATFYITSLLFVLVVLGAIARFSGFSIIKFLAYIKDELLIVLGTSSSETVLPHMMQKMRRLGASDSVVGLVIPTGYSFNLDGTNIYMTLATLFLAQAVGADLSFGQYATIILVAMLTSKGASGVTGAGFVTLAATLDAIPGNPVPVAAMALILGIDKFMSECRALTNLIGNGVATVVVSRWEGELDPVKLREVMAHPLAIGTEISDEKPVPASVDDKPVAAAR</sequence>
<feature type="transmembrane region" description="Helical" evidence="9">
    <location>
        <begin position="233"/>
        <end position="256"/>
    </location>
</feature>
<dbReference type="GO" id="GO:0015141">
    <property type="term" value="F:succinate transmembrane transporter activity"/>
    <property type="evidence" value="ECO:0007669"/>
    <property type="project" value="TreeGrafter"/>
</dbReference>
<dbReference type="RefSeq" id="WP_127729801.1">
    <property type="nucleotide sequence ID" value="NZ_SACP01000012.1"/>
</dbReference>
<accession>A0A3S2V917</accession>
<keyword evidence="11" id="KW-1185">Reference proteome</keyword>
<feature type="transmembrane region" description="Helical" evidence="9">
    <location>
        <begin position="164"/>
        <end position="181"/>
    </location>
</feature>
<evidence type="ECO:0000256" key="3">
    <source>
        <dbReference type="ARBA" id="ARBA00022448"/>
    </source>
</evidence>
<protein>
    <submittedName>
        <fullName evidence="10">Dicarboxylate/amino acid:cation symporter</fullName>
    </submittedName>
</protein>
<dbReference type="NCBIfam" id="NF002461">
    <property type="entry name" value="PRK01663.1"/>
    <property type="match status" value="1"/>
</dbReference>
<evidence type="ECO:0000256" key="6">
    <source>
        <dbReference type="ARBA" id="ARBA00022847"/>
    </source>
</evidence>
<keyword evidence="4" id="KW-1003">Cell membrane</keyword>
<comment type="similarity">
    <text evidence="2">Belongs to the dicarboxylate/amino acid:cation symporter (DAACS) (TC 2.A.23) family.</text>
</comment>
<dbReference type="Gene3D" id="1.10.3860.10">
    <property type="entry name" value="Sodium:dicarboxylate symporter"/>
    <property type="match status" value="1"/>
</dbReference>
<feature type="transmembrane region" description="Helical" evidence="9">
    <location>
        <begin position="54"/>
        <end position="79"/>
    </location>
</feature>
<dbReference type="GO" id="GO:0015138">
    <property type="term" value="F:fumarate transmembrane transporter activity"/>
    <property type="evidence" value="ECO:0007669"/>
    <property type="project" value="TreeGrafter"/>
</dbReference>
<keyword evidence="8 9" id="KW-0472">Membrane</keyword>
<keyword evidence="6" id="KW-0769">Symport</keyword>
<reference evidence="10 11" key="1">
    <citation type="submission" date="2019-01" db="EMBL/GenBank/DDBJ databases">
        <authorList>
            <person name="Chen W.-M."/>
        </authorList>
    </citation>
    <scope>NUCLEOTIDE SEQUENCE [LARGE SCALE GENOMIC DNA]</scope>
    <source>
        <strain evidence="10 11">TER-1</strain>
    </source>
</reference>
<organism evidence="10 11">
    <name type="scientific">Methylobacterium oryzihabitans</name>
    <dbReference type="NCBI Taxonomy" id="2499852"/>
    <lineage>
        <taxon>Bacteria</taxon>
        <taxon>Pseudomonadati</taxon>
        <taxon>Pseudomonadota</taxon>
        <taxon>Alphaproteobacteria</taxon>
        <taxon>Hyphomicrobiales</taxon>
        <taxon>Methylobacteriaceae</taxon>
        <taxon>Methylobacterium</taxon>
    </lineage>
</organism>
<feature type="transmembrane region" description="Helical" evidence="9">
    <location>
        <begin position="22"/>
        <end position="42"/>
    </location>
</feature>
<dbReference type="GO" id="GO:0005886">
    <property type="term" value="C:plasma membrane"/>
    <property type="evidence" value="ECO:0007669"/>
    <property type="project" value="UniProtKB-SubCell"/>
</dbReference>
<evidence type="ECO:0000313" key="11">
    <source>
        <dbReference type="Proteomes" id="UP000286997"/>
    </source>
</evidence>
<comment type="caution">
    <text evidence="10">The sequence shown here is derived from an EMBL/GenBank/DDBJ whole genome shotgun (WGS) entry which is preliminary data.</text>
</comment>
<feature type="transmembrane region" description="Helical" evidence="9">
    <location>
        <begin position="91"/>
        <end position="113"/>
    </location>
</feature>
<evidence type="ECO:0000256" key="8">
    <source>
        <dbReference type="ARBA" id="ARBA00023136"/>
    </source>
</evidence>
<dbReference type="EMBL" id="SACP01000012">
    <property type="protein sequence ID" value="RVU17385.1"/>
    <property type="molecule type" value="Genomic_DNA"/>
</dbReference>
<proteinExistence type="inferred from homology"/>
<dbReference type="InterPro" id="IPR036458">
    <property type="entry name" value="Na:dicarbo_symporter_sf"/>
</dbReference>
<dbReference type="OrthoDB" id="9766690at2"/>
<evidence type="ECO:0000256" key="4">
    <source>
        <dbReference type="ARBA" id="ARBA00022475"/>
    </source>
</evidence>
<keyword evidence="5 9" id="KW-0812">Transmembrane</keyword>
<dbReference type="FunFam" id="1.10.3860.10:FF:000001">
    <property type="entry name" value="C4-dicarboxylate transport protein"/>
    <property type="match status" value="1"/>
</dbReference>
<dbReference type="Pfam" id="PF00375">
    <property type="entry name" value="SDF"/>
    <property type="match status" value="1"/>
</dbReference>
<evidence type="ECO:0000256" key="9">
    <source>
        <dbReference type="SAM" id="Phobius"/>
    </source>
</evidence>